<name>A0ABT1S8F6_9FIRM</name>
<evidence type="ECO:0000313" key="2">
    <source>
        <dbReference type="Proteomes" id="UP001524478"/>
    </source>
</evidence>
<evidence type="ECO:0000313" key="1">
    <source>
        <dbReference type="EMBL" id="MCQ4922752.1"/>
    </source>
</evidence>
<organism evidence="1 2">
    <name type="scientific">Tissierella carlieri</name>
    <dbReference type="NCBI Taxonomy" id="689904"/>
    <lineage>
        <taxon>Bacteria</taxon>
        <taxon>Bacillati</taxon>
        <taxon>Bacillota</taxon>
        <taxon>Tissierellia</taxon>
        <taxon>Tissierellales</taxon>
        <taxon>Tissierellaceae</taxon>
        <taxon>Tissierella</taxon>
    </lineage>
</organism>
<accession>A0ABT1S8F6</accession>
<proteinExistence type="predicted"/>
<comment type="caution">
    <text evidence="1">The sequence shown here is derived from an EMBL/GenBank/DDBJ whole genome shotgun (WGS) entry which is preliminary data.</text>
</comment>
<reference evidence="1 2" key="1">
    <citation type="submission" date="2022-06" db="EMBL/GenBank/DDBJ databases">
        <title>Isolation of gut microbiota from human fecal samples.</title>
        <authorList>
            <person name="Pamer E.G."/>
            <person name="Barat B."/>
            <person name="Waligurski E."/>
            <person name="Medina S."/>
            <person name="Paddock L."/>
            <person name="Mostad J."/>
        </authorList>
    </citation>
    <scope>NUCLEOTIDE SEQUENCE [LARGE SCALE GENOMIC DNA]</scope>
    <source>
        <strain evidence="1 2">DFI.7.95</strain>
    </source>
</reference>
<dbReference type="Proteomes" id="UP001524478">
    <property type="component" value="Unassembled WGS sequence"/>
</dbReference>
<gene>
    <name evidence="1" type="ORF">NE686_06635</name>
</gene>
<dbReference type="RefSeq" id="WP_216557231.1">
    <property type="nucleotide sequence ID" value="NZ_JAHLOH010000023.1"/>
</dbReference>
<keyword evidence="2" id="KW-1185">Reference proteome</keyword>
<dbReference type="EMBL" id="JANGAC010000004">
    <property type="protein sequence ID" value="MCQ4922752.1"/>
    <property type="molecule type" value="Genomic_DNA"/>
</dbReference>
<protein>
    <submittedName>
        <fullName evidence="1">Uncharacterized protein</fullName>
    </submittedName>
</protein>
<sequence length="45" mass="5312">MTTSINLVKFICKDCGHIWDENYEEGVNCPKCHSKNTEEMSRTRY</sequence>